<keyword evidence="2" id="KW-0677">Repeat</keyword>
<keyword evidence="3" id="KW-0611">Plant defense</keyword>
<dbReference type="EMBL" id="QZWG01000001">
    <property type="protein sequence ID" value="RZC28501.1"/>
    <property type="molecule type" value="Genomic_DNA"/>
</dbReference>
<feature type="domain" description="TIR" evidence="5">
    <location>
        <begin position="55"/>
        <end position="220"/>
    </location>
</feature>
<dbReference type="InterPro" id="IPR027417">
    <property type="entry name" value="P-loop_NTPase"/>
</dbReference>
<dbReference type="Pfam" id="PF23286">
    <property type="entry name" value="LRR_13"/>
    <property type="match status" value="1"/>
</dbReference>
<proteinExistence type="predicted"/>
<evidence type="ECO:0000256" key="3">
    <source>
        <dbReference type="ARBA" id="ARBA00022821"/>
    </source>
</evidence>
<dbReference type="Gene3D" id="3.40.50.10140">
    <property type="entry name" value="Toll/interleukin-1 receptor homology (TIR) domain"/>
    <property type="match status" value="1"/>
</dbReference>
<dbReference type="Gene3D" id="3.40.50.300">
    <property type="entry name" value="P-loop containing nucleotide triphosphate hydrolases"/>
    <property type="match status" value="1"/>
</dbReference>
<dbReference type="InterPro" id="IPR035897">
    <property type="entry name" value="Toll_tir_struct_dom_sf"/>
</dbReference>
<gene>
    <name evidence="7" type="ORF">D0Y65_000466</name>
</gene>
<evidence type="ECO:0000256" key="1">
    <source>
        <dbReference type="ARBA" id="ARBA00022614"/>
    </source>
</evidence>
<dbReference type="PANTHER" id="PTHR11017">
    <property type="entry name" value="LEUCINE-RICH REPEAT-CONTAINING PROTEIN"/>
    <property type="match status" value="1"/>
</dbReference>
<dbReference type="InterPro" id="IPR042197">
    <property type="entry name" value="Apaf_helical"/>
</dbReference>
<dbReference type="InterPro" id="IPR002182">
    <property type="entry name" value="NB-ARC"/>
</dbReference>
<dbReference type="Gramene" id="XM_028374980.1">
    <property type="protein sequence ID" value="XP_028230781.1"/>
    <property type="gene ID" value="LOC114411230"/>
</dbReference>
<evidence type="ECO:0000259" key="5">
    <source>
        <dbReference type="PROSITE" id="PS50104"/>
    </source>
</evidence>
<dbReference type="Pfam" id="PF00931">
    <property type="entry name" value="NB-ARC"/>
    <property type="match status" value="1"/>
</dbReference>
<dbReference type="Gramene" id="XM_028374977.1">
    <property type="protein sequence ID" value="XP_028230778.1"/>
    <property type="gene ID" value="LOC114411230"/>
</dbReference>
<dbReference type="GO" id="GO:0006952">
    <property type="term" value="P:defense response"/>
    <property type="evidence" value="ECO:0007669"/>
    <property type="project" value="UniProtKB-KW"/>
</dbReference>
<dbReference type="SUPFAM" id="SSF52540">
    <property type="entry name" value="P-loop containing nucleoside triphosphate hydrolases"/>
    <property type="match status" value="1"/>
</dbReference>
<dbReference type="AlphaFoldDB" id="A0A445LYU7"/>
<name>A0A445LYU7_GLYSO</name>
<dbReference type="InterPro" id="IPR003593">
    <property type="entry name" value="AAA+_ATPase"/>
</dbReference>
<dbReference type="SMART" id="SM00255">
    <property type="entry name" value="TIR"/>
    <property type="match status" value="1"/>
</dbReference>
<dbReference type="PROSITE" id="PS50104">
    <property type="entry name" value="TIR"/>
    <property type="match status" value="1"/>
</dbReference>
<dbReference type="Gene3D" id="1.10.8.430">
    <property type="entry name" value="Helical domain of apoptotic protease-activating factors"/>
    <property type="match status" value="1"/>
</dbReference>
<sequence>MEIFREVLHFVQKFFISLFTWCITYLIRGSSRRINAVATMPNPTLASSSSLAYEWTYDVFLSFRGEDTRLGFTGHLYHALCEVGVNTFMDDQGLRKGEEITPFLMKAIQESRIAIVIFSENYASSTFCLQELVMIMECLKHQGRLVWPVFYEVDPSDVRHQKGSYAEALAKHETRISDKDKVEKWRLALQKAASLSGWHSNRRYEYDIIRDIVLEVSKKINRNPLHVAKYPVGLESRVQKVKSLLDVESNDGVHMVGIYGIGGIGKTTLACAVCNFVADQFEGLSFLSDVRENSEKHGLVHLQETLLSDILEEKDIKLGNEKRGTPIIKSRLRKKKILLILDDVDKMDQLEHLAGGLHSVDWFGSGSRIIITTRDIHLLDFYGIERTYEVDGLNQEEALELFSWNASRRKQITPSYQEISKRVIQYSNGLPLSLEIIGSDLFGKTVLECKSALDHYETNPHDDILKILKVSYDGLKEYEKKIFLDMACFFKGYELSDVKNILHSGRGLAPDYAIQVLIDKCLIKIVQCRVRMHNLIENMGKQIVRQESPTNSGEHSRLWFSKDILRVLKNNKGSDKTEIIMLHLPKEKEVHWDGTALEKMKNLKILVVKNARFSRGPSALPESLRVLKWCRYPESSLPADFDAKKLVILDLSMSSITFKNPMIMMKFKYLMEMKLSGCELLKEVSDMSGAPNLKKLHLDNCKNLVEVHDSVGFLDKLECLNLNHCTSLRVLPRGMYLTSLKTMSLRRCTSLMSFPEILGKMENIRYLDLIGSAISVLPFSIGNLVGLTRLNLNKCTGLVELPISVFMLPKLENLEANYCDRLAQVRNGEGQDHETVSSSVRDANFNYCYLTEKFLATLLPCLCNVTSLSLNSSNITVLPSSISACLSLTELYLNECKELREIRSLPPNIKYLSAINCKSLTSESKEILLNQKLHETGGTHFKFPGSAIPSWLNYSRRGPSLRFWFRNKFPAITLCVVGVFGSLLKCKMDPILTAMIQAPVITVFAATKYSIQTNHTILSDLLIEFGSNKFERFLIENKWYSAEISFEDIYGITDIEWMGVHVQEHKTNMADIQFTEPKLTMVDSKFWIHFITDVGKQLKCGDAYYCYLPPLRPNEGGEDYDWLQVYILILSVGLHCLLL</sequence>
<evidence type="ECO:0000256" key="4">
    <source>
        <dbReference type="ARBA" id="ARBA00023027"/>
    </source>
</evidence>
<protein>
    <submittedName>
        <fullName evidence="6">TMV resistance protein N isoform A</fullName>
    </submittedName>
    <submittedName>
        <fullName evidence="7">TMV resistance protein N isoform B</fullName>
    </submittedName>
</protein>
<evidence type="ECO:0000256" key="2">
    <source>
        <dbReference type="ARBA" id="ARBA00022737"/>
    </source>
</evidence>
<comment type="caution">
    <text evidence="7">The sequence shown here is derived from an EMBL/GenBank/DDBJ whole genome shotgun (WGS) entry which is preliminary data.</text>
</comment>
<dbReference type="InterPro" id="IPR058192">
    <property type="entry name" value="WHD_ROQ1-like"/>
</dbReference>
<dbReference type="GO" id="GO:0043531">
    <property type="term" value="F:ADP binding"/>
    <property type="evidence" value="ECO:0007669"/>
    <property type="project" value="InterPro"/>
</dbReference>
<evidence type="ECO:0000313" key="8">
    <source>
        <dbReference type="Proteomes" id="UP000289340"/>
    </source>
</evidence>
<evidence type="ECO:0000313" key="7">
    <source>
        <dbReference type="EMBL" id="RZC28502.1"/>
    </source>
</evidence>
<dbReference type="InterPro" id="IPR032675">
    <property type="entry name" value="LRR_dom_sf"/>
</dbReference>
<evidence type="ECO:0000313" key="6">
    <source>
        <dbReference type="EMBL" id="RZC28501.1"/>
    </source>
</evidence>
<dbReference type="SUPFAM" id="SSF52200">
    <property type="entry name" value="Toll/Interleukin receptor TIR domain"/>
    <property type="match status" value="1"/>
</dbReference>
<accession>A0A445LYU7</accession>
<dbReference type="PANTHER" id="PTHR11017:SF480">
    <property type="entry name" value="DISEASE RESISTANCE PROTEIN (TIR-NBS-LRR CLASS)"/>
    <property type="match status" value="1"/>
</dbReference>
<dbReference type="PRINTS" id="PR00364">
    <property type="entry name" value="DISEASERSIST"/>
</dbReference>
<dbReference type="EMBL" id="QZWG01000001">
    <property type="protein sequence ID" value="RZC28502.1"/>
    <property type="molecule type" value="Genomic_DNA"/>
</dbReference>
<dbReference type="SUPFAM" id="SSF46785">
    <property type="entry name" value="Winged helix' DNA-binding domain"/>
    <property type="match status" value="1"/>
</dbReference>
<dbReference type="Pfam" id="PF23282">
    <property type="entry name" value="WHD_ROQ1"/>
    <property type="match status" value="1"/>
</dbReference>
<dbReference type="Gene3D" id="3.80.10.10">
    <property type="entry name" value="Ribonuclease Inhibitor"/>
    <property type="match status" value="2"/>
</dbReference>
<dbReference type="SMART" id="SM00382">
    <property type="entry name" value="AAA"/>
    <property type="match status" value="1"/>
</dbReference>
<dbReference type="InterPro" id="IPR044974">
    <property type="entry name" value="Disease_R_plants"/>
</dbReference>
<keyword evidence="1" id="KW-0433">Leucine-rich repeat</keyword>
<dbReference type="InterPro" id="IPR036390">
    <property type="entry name" value="WH_DNA-bd_sf"/>
</dbReference>
<dbReference type="GO" id="GO:0007165">
    <property type="term" value="P:signal transduction"/>
    <property type="evidence" value="ECO:0007669"/>
    <property type="project" value="InterPro"/>
</dbReference>
<dbReference type="Pfam" id="PF01582">
    <property type="entry name" value="TIR"/>
    <property type="match status" value="1"/>
</dbReference>
<reference evidence="7 8" key="1">
    <citation type="submission" date="2018-09" db="EMBL/GenBank/DDBJ databases">
        <title>A high-quality reference genome of wild soybean provides a powerful tool to mine soybean genomes.</title>
        <authorList>
            <person name="Xie M."/>
            <person name="Chung C.Y.L."/>
            <person name="Li M.-W."/>
            <person name="Wong F.-L."/>
            <person name="Chan T.-F."/>
            <person name="Lam H.-M."/>
        </authorList>
    </citation>
    <scope>NUCLEOTIDE SEQUENCE [LARGE SCALE GENOMIC DNA]</scope>
    <source>
        <strain evidence="8">cv. W05</strain>
        <tissue evidence="7">Hypocotyl of etiolated seedlings</tissue>
    </source>
</reference>
<dbReference type="SUPFAM" id="SSF52058">
    <property type="entry name" value="L domain-like"/>
    <property type="match status" value="1"/>
</dbReference>
<dbReference type="InterPro" id="IPR000157">
    <property type="entry name" value="TIR_dom"/>
</dbReference>
<organism evidence="7 8">
    <name type="scientific">Glycine soja</name>
    <name type="common">Wild soybean</name>
    <dbReference type="NCBI Taxonomy" id="3848"/>
    <lineage>
        <taxon>Eukaryota</taxon>
        <taxon>Viridiplantae</taxon>
        <taxon>Streptophyta</taxon>
        <taxon>Embryophyta</taxon>
        <taxon>Tracheophyta</taxon>
        <taxon>Spermatophyta</taxon>
        <taxon>Magnoliopsida</taxon>
        <taxon>eudicotyledons</taxon>
        <taxon>Gunneridae</taxon>
        <taxon>Pentapetalae</taxon>
        <taxon>rosids</taxon>
        <taxon>fabids</taxon>
        <taxon>Fabales</taxon>
        <taxon>Fabaceae</taxon>
        <taxon>Papilionoideae</taxon>
        <taxon>50 kb inversion clade</taxon>
        <taxon>NPAAA clade</taxon>
        <taxon>indigoferoid/millettioid clade</taxon>
        <taxon>Phaseoleae</taxon>
        <taxon>Glycine</taxon>
        <taxon>Glycine subgen. Soja</taxon>
    </lineage>
</organism>
<keyword evidence="8" id="KW-1185">Reference proteome</keyword>
<dbReference type="FunFam" id="3.40.50.10140:FF:000007">
    <property type="entry name" value="Disease resistance protein (TIR-NBS-LRR class)"/>
    <property type="match status" value="1"/>
</dbReference>
<dbReference type="Proteomes" id="UP000289340">
    <property type="component" value="Chromosome 1"/>
</dbReference>
<dbReference type="InterPro" id="IPR058546">
    <property type="entry name" value="RPS4B/Roq1-like_LRR"/>
</dbReference>
<keyword evidence="4" id="KW-0520">NAD</keyword>